<dbReference type="Ensembl" id="ENSDLAT00005001280.2">
    <property type="protein sequence ID" value="ENSDLAP00005001221.1"/>
    <property type="gene ID" value="ENSDLAG00005000617.2"/>
</dbReference>
<reference evidence="3" key="1">
    <citation type="submission" date="2025-08" db="UniProtKB">
        <authorList>
            <consortium name="Ensembl"/>
        </authorList>
    </citation>
    <scope>IDENTIFICATION</scope>
</reference>
<dbReference type="SUPFAM" id="SSF48726">
    <property type="entry name" value="Immunoglobulin"/>
    <property type="match status" value="1"/>
</dbReference>
<evidence type="ECO:0000259" key="2">
    <source>
        <dbReference type="SMART" id="SM00409"/>
    </source>
</evidence>
<dbReference type="AlphaFoldDB" id="A0A8C4GDQ0"/>
<dbReference type="GeneTree" id="ENSGT00940000154363"/>
<evidence type="ECO:0000313" key="3">
    <source>
        <dbReference type="Ensembl" id="ENSDLAP00005001221.1"/>
    </source>
</evidence>
<evidence type="ECO:0000256" key="1">
    <source>
        <dbReference type="ARBA" id="ARBA00023319"/>
    </source>
</evidence>
<reference evidence="3" key="2">
    <citation type="submission" date="2025-09" db="UniProtKB">
        <authorList>
            <consortium name="Ensembl"/>
        </authorList>
    </citation>
    <scope>IDENTIFICATION</scope>
</reference>
<keyword evidence="1" id="KW-0393">Immunoglobulin domain</keyword>
<dbReference type="GO" id="GO:0050853">
    <property type="term" value="P:B cell receptor signaling pathway"/>
    <property type="evidence" value="ECO:0007669"/>
    <property type="project" value="TreeGrafter"/>
</dbReference>
<feature type="domain" description="Immunoglobulin" evidence="2">
    <location>
        <begin position="32"/>
        <end position="129"/>
    </location>
</feature>
<dbReference type="InterPro" id="IPR013783">
    <property type="entry name" value="Ig-like_fold"/>
</dbReference>
<dbReference type="PANTHER" id="PTHR14334:SF1">
    <property type="entry name" value="B-CELL ANTIGEN RECEPTOR COMPLEX-ASSOCIATED PROTEIN ALPHA CHAIN"/>
    <property type="match status" value="1"/>
</dbReference>
<keyword evidence="4" id="KW-1185">Reference proteome</keyword>
<dbReference type="PANTHER" id="PTHR14334">
    <property type="entry name" value="B-CELL ANTIGEN RECEPTOR COMPLEX-ASSOCIATED PROTEIN"/>
    <property type="match status" value="1"/>
</dbReference>
<sequence length="230" mass="26273">MQLSSGFCGKWTFLHVCKTKYEYNGVKLEADKPFERQELGASVSVQCCYVNVNEKVPSTWVKLFVVEGKLIPQPVENSTALTTKLKEVGNKKVCYVLTFETLQLNDSGMYQCWLKSKGMFTHGTYLQVYKPVKKAINLSENTKNKILTAEGILLLLCVLLPSVTLLRQSKRLNELERKKSKKEEENIYQGLNLDDCCTTYDQIERSQGHGPYQDVCNIAEEEEEIQLEKP</sequence>
<dbReference type="Gene3D" id="2.60.40.10">
    <property type="entry name" value="Immunoglobulins"/>
    <property type="match status" value="1"/>
</dbReference>
<protein>
    <submittedName>
        <fullName evidence="3">CD79a molecule, immunoglobulin-associated alpha</fullName>
    </submittedName>
</protein>
<proteinExistence type="predicted"/>
<accession>A0A8C4GDQ0</accession>
<name>A0A8C4GDQ0_DICLA</name>
<organism evidence="3 4">
    <name type="scientific">Dicentrarchus labrax</name>
    <name type="common">European seabass</name>
    <name type="synonym">Morone labrax</name>
    <dbReference type="NCBI Taxonomy" id="13489"/>
    <lineage>
        <taxon>Eukaryota</taxon>
        <taxon>Metazoa</taxon>
        <taxon>Chordata</taxon>
        <taxon>Craniata</taxon>
        <taxon>Vertebrata</taxon>
        <taxon>Euteleostomi</taxon>
        <taxon>Actinopterygii</taxon>
        <taxon>Neopterygii</taxon>
        <taxon>Teleostei</taxon>
        <taxon>Neoteleostei</taxon>
        <taxon>Acanthomorphata</taxon>
        <taxon>Eupercaria</taxon>
        <taxon>Moronidae</taxon>
        <taxon>Dicentrarchus</taxon>
    </lineage>
</organism>
<dbReference type="GO" id="GO:0009897">
    <property type="term" value="C:external side of plasma membrane"/>
    <property type="evidence" value="ECO:0007669"/>
    <property type="project" value="TreeGrafter"/>
</dbReference>
<dbReference type="SMART" id="SM00409">
    <property type="entry name" value="IG"/>
    <property type="match status" value="1"/>
</dbReference>
<dbReference type="InterPro" id="IPR003599">
    <property type="entry name" value="Ig_sub"/>
</dbReference>
<dbReference type="Proteomes" id="UP000694389">
    <property type="component" value="Unassembled WGS sequence"/>
</dbReference>
<dbReference type="GO" id="GO:0019815">
    <property type="term" value="C:B cell receptor complex"/>
    <property type="evidence" value="ECO:0007669"/>
    <property type="project" value="TreeGrafter"/>
</dbReference>
<evidence type="ECO:0000313" key="4">
    <source>
        <dbReference type="Proteomes" id="UP000694389"/>
    </source>
</evidence>
<dbReference type="InterPro" id="IPR036179">
    <property type="entry name" value="Ig-like_dom_sf"/>
</dbReference>
<dbReference type="GO" id="GO:0030183">
    <property type="term" value="P:B cell differentiation"/>
    <property type="evidence" value="ECO:0007669"/>
    <property type="project" value="TreeGrafter"/>
</dbReference>